<dbReference type="InterPro" id="IPR036465">
    <property type="entry name" value="vWFA_dom_sf"/>
</dbReference>
<dbReference type="GO" id="GO:0005245">
    <property type="term" value="F:voltage-gated calcium channel activity"/>
    <property type="evidence" value="ECO:0007669"/>
    <property type="project" value="TreeGrafter"/>
</dbReference>
<protein>
    <recommendedName>
        <fullName evidence="4">VWFA domain-containing protein</fullName>
    </recommendedName>
</protein>
<proteinExistence type="predicted"/>
<organism evidence="5 6">
    <name type="scientific">Marchantia polymorpha subsp. ruderalis</name>
    <dbReference type="NCBI Taxonomy" id="1480154"/>
    <lineage>
        <taxon>Eukaryota</taxon>
        <taxon>Viridiplantae</taxon>
        <taxon>Streptophyta</taxon>
        <taxon>Embryophyta</taxon>
        <taxon>Marchantiophyta</taxon>
        <taxon>Marchantiopsida</taxon>
        <taxon>Marchantiidae</taxon>
        <taxon>Marchantiales</taxon>
        <taxon>Marchantiaceae</taxon>
        <taxon>Marchantia</taxon>
    </lineage>
</organism>
<feature type="compositionally biased region" description="Low complexity" evidence="1">
    <location>
        <begin position="583"/>
        <end position="596"/>
    </location>
</feature>
<keyword evidence="2" id="KW-1133">Transmembrane helix</keyword>
<dbReference type="PANTHER" id="PTHR10166">
    <property type="entry name" value="VOLTAGE-DEPENDENT CALCIUM CHANNEL SUBUNIT ALPHA-2/DELTA-RELATED"/>
    <property type="match status" value="1"/>
</dbReference>
<dbReference type="EMBL" id="LVLJ01003397">
    <property type="protein sequence ID" value="OAE21571.1"/>
    <property type="molecule type" value="Genomic_DNA"/>
</dbReference>
<dbReference type="PROSITE" id="PS50234">
    <property type="entry name" value="VWFA"/>
    <property type="match status" value="1"/>
</dbReference>
<dbReference type="Gene3D" id="3.40.50.410">
    <property type="entry name" value="von Willebrand factor, type A domain"/>
    <property type="match status" value="1"/>
</dbReference>
<feature type="region of interest" description="Disordered" evidence="1">
    <location>
        <begin position="523"/>
        <end position="627"/>
    </location>
</feature>
<evidence type="ECO:0000313" key="5">
    <source>
        <dbReference type="EMBL" id="OAE21571.1"/>
    </source>
</evidence>
<dbReference type="GO" id="GO:0005891">
    <property type="term" value="C:voltage-gated calcium channel complex"/>
    <property type="evidence" value="ECO:0007669"/>
    <property type="project" value="TreeGrafter"/>
</dbReference>
<accession>A0A176VMM9</accession>
<name>A0A176VMM9_MARPO</name>
<feature type="domain" description="VWFA" evidence="4">
    <location>
        <begin position="131"/>
        <end position="339"/>
    </location>
</feature>
<evidence type="ECO:0000256" key="1">
    <source>
        <dbReference type="SAM" id="MobiDB-lite"/>
    </source>
</evidence>
<dbReference type="Proteomes" id="UP000077202">
    <property type="component" value="Unassembled WGS sequence"/>
</dbReference>
<feature type="transmembrane region" description="Helical" evidence="2">
    <location>
        <begin position="486"/>
        <end position="506"/>
    </location>
</feature>
<sequence>MCRALALILVLLAVLLKDHASSVHGQQAPPAVPLAAQNFFNEAESSVESLAANAILNYKNREALFTTCNSNSRCSAYACQPVDPSSSDSQCLAMPGNIVCGGPVTNSSCKNGTVSSSSYIRYKAVTGVSKEVIVLLDTGGPMADALSLRAGTKVQVFSAAQQIVTEFLDTLNADDVVTVYSFDNGGTTLVNKKVQISNDDATTKNVLDPLKKAVNAITVTSNGAQANLTAALESTVLQGGFDNSTSRVASLKIIIVITGGELADGPTVEVPLSISQGVTSQQVRTFIYQLSDSTPGTPTPGVADLSSLACTLGGSYDEVPRDNILDDPLSTLRSFYSYVASLRFALDGQKPLWVPSYAAYTRVKVMSVVYPAFDGDVLIGVAAIDLITDAVEAEWPNAIDNWRKPADKKQSQGSPVNCTVSLAPDAAVCSAGNSADRGLCAGYIAPSTDLEYTARTCCEGSCSANLLSSDAGNKTSQSFFDKGGNIALVAVAGSVVFLFLILLCFCGRKMYAACHSCVMTVSKSNKGPTRPPGDRTDRNGDDEVWGIALGSPRLGPQMRSPVGGPSSTATSTTQSPKHPTQFVSSPDPSSVGSPQVATTGSRLTKTSVQGGGKDSGSNIHGPWTEML</sequence>
<dbReference type="PANTHER" id="PTHR10166:SF37">
    <property type="entry name" value="STOLID, ISOFORM H"/>
    <property type="match status" value="1"/>
</dbReference>
<dbReference type="InterPro" id="IPR051173">
    <property type="entry name" value="Ca_channel_alpha-2/delta"/>
</dbReference>
<reference evidence="5" key="1">
    <citation type="submission" date="2016-03" db="EMBL/GenBank/DDBJ databases">
        <title>Mechanisms controlling the formation of the plant cell surface in tip-growing cells are functionally conserved among land plants.</title>
        <authorList>
            <person name="Honkanen S."/>
            <person name="Jones V.A."/>
            <person name="Morieri G."/>
            <person name="Champion C."/>
            <person name="Hetherington A.J."/>
            <person name="Kelly S."/>
            <person name="Saint-Marcoux D."/>
            <person name="Proust H."/>
            <person name="Prescott H."/>
            <person name="Dolan L."/>
        </authorList>
    </citation>
    <scope>NUCLEOTIDE SEQUENCE [LARGE SCALE GENOMIC DNA]</scope>
    <source>
        <tissue evidence="5">Whole gametophyte</tissue>
    </source>
</reference>
<feature type="signal peptide" evidence="3">
    <location>
        <begin position="1"/>
        <end position="20"/>
    </location>
</feature>
<dbReference type="SMART" id="SM00327">
    <property type="entry name" value="VWA"/>
    <property type="match status" value="1"/>
</dbReference>
<evidence type="ECO:0000256" key="3">
    <source>
        <dbReference type="SAM" id="SignalP"/>
    </source>
</evidence>
<feature type="compositionally biased region" description="Basic and acidic residues" evidence="1">
    <location>
        <begin position="532"/>
        <end position="541"/>
    </location>
</feature>
<evidence type="ECO:0000256" key="2">
    <source>
        <dbReference type="SAM" id="Phobius"/>
    </source>
</evidence>
<feature type="chain" id="PRO_5008051907" description="VWFA domain-containing protein" evidence="3">
    <location>
        <begin position="21"/>
        <end position="627"/>
    </location>
</feature>
<keyword evidence="2" id="KW-0812">Transmembrane</keyword>
<dbReference type="InterPro" id="IPR002035">
    <property type="entry name" value="VWF_A"/>
</dbReference>
<dbReference type="SUPFAM" id="SSF53300">
    <property type="entry name" value="vWA-like"/>
    <property type="match status" value="1"/>
</dbReference>
<keyword evidence="6" id="KW-1185">Reference proteome</keyword>
<evidence type="ECO:0000313" key="6">
    <source>
        <dbReference type="Proteomes" id="UP000077202"/>
    </source>
</evidence>
<comment type="caution">
    <text evidence="5">The sequence shown here is derived from an EMBL/GenBank/DDBJ whole genome shotgun (WGS) entry which is preliminary data.</text>
</comment>
<gene>
    <name evidence="5" type="ORF">AXG93_1478s1140</name>
</gene>
<evidence type="ECO:0000259" key="4">
    <source>
        <dbReference type="PROSITE" id="PS50234"/>
    </source>
</evidence>
<keyword evidence="2" id="KW-0472">Membrane</keyword>
<feature type="compositionally biased region" description="Polar residues" evidence="1">
    <location>
        <begin position="597"/>
        <end position="608"/>
    </location>
</feature>
<dbReference type="AlphaFoldDB" id="A0A176VMM9"/>
<feature type="compositionally biased region" description="Low complexity" evidence="1">
    <location>
        <begin position="566"/>
        <end position="575"/>
    </location>
</feature>
<keyword evidence="3" id="KW-0732">Signal</keyword>